<evidence type="ECO:0000313" key="2">
    <source>
        <dbReference type="EMBL" id="KRZ69397.1"/>
    </source>
</evidence>
<dbReference type="Proteomes" id="UP000054843">
    <property type="component" value="Unassembled WGS sequence"/>
</dbReference>
<dbReference type="EMBL" id="JYDO01000137">
    <property type="protein sequence ID" value="KRZ69397.1"/>
    <property type="molecule type" value="Genomic_DNA"/>
</dbReference>
<evidence type="ECO:0000313" key="3">
    <source>
        <dbReference type="Proteomes" id="UP000054843"/>
    </source>
</evidence>
<proteinExistence type="predicted"/>
<keyword evidence="3" id="KW-1185">Reference proteome</keyword>
<evidence type="ECO:0000256" key="1">
    <source>
        <dbReference type="SAM" id="Phobius"/>
    </source>
</evidence>
<keyword evidence="1" id="KW-1133">Transmembrane helix</keyword>
<keyword evidence="1" id="KW-0472">Membrane</keyword>
<name>A0A0V1MCF5_9BILA</name>
<organism evidence="2 3">
    <name type="scientific">Trichinella papuae</name>
    <dbReference type="NCBI Taxonomy" id="268474"/>
    <lineage>
        <taxon>Eukaryota</taxon>
        <taxon>Metazoa</taxon>
        <taxon>Ecdysozoa</taxon>
        <taxon>Nematoda</taxon>
        <taxon>Enoplea</taxon>
        <taxon>Dorylaimia</taxon>
        <taxon>Trichinellida</taxon>
        <taxon>Trichinellidae</taxon>
        <taxon>Trichinella</taxon>
    </lineage>
</organism>
<dbReference type="AlphaFoldDB" id="A0A0V1MCF5"/>
<gene>
    <name evidence="2" type="ORF">T10_4659</name>
</gene>
<comment type="caution">
    <text evidence="2">The sequence shown here is derived from an EMBL/GenBank/DDBJ whole genome shotgun (WGS) entry which is preliminary data.</text>
</comment>
<reference evidence="2 3" key="1">
    <citation type="submission" date="2015-01" db="EMBL/GenBank/DDBJ databases">
        <title>Evolution of Trichinella species and genotypes.</title>
        <authorList>
            <person name="Korhonen P.K."/>
            <person name="Edoardo P."/>
            <person name="Giuseppe L.R."/>
            <person name="Gasser R.B."/>
        </authorList>
    </citation>
    <scope>NUCLEOTIDE SEQUENCE [LARGE SCALE GENOMIC DNA]</scope>
    <source>
        <strain evidence="2">ISS1980</strain>
    </source>
</reference>
<sequence>MELMEKSCVRYEICTCKHKMGNFTHYKKPFTEYYANELNYLEMLKTFYELIITSATLCIVRIYIQTLALMHGTYRRGANTRTLCVSDPQIKL</sequence>
<protein>
    <submittedName>
        <fullName evidence="2">Uncharacterized protein</fullName>
    </submittedName>
</protein>
<keyword evidence="1" id="KW-0812">Transmembrane</keyword>
<accession>A0A0V1MCF5</accession>
<feature type="transmembrane region" description="Helical" evidence="1">
    <location>
        <begin position="46"/>
        <end position="64"/>
    </location>
</feature>